<protein>
    <recommendedName>
        <fullName evidence="1">VWFD domain-containing protein</fullName>
    </recommendedName>
</protein>
<reference evidence="2" key="1">
    <citation type="journal article" date="2019" name="bioRxiv">
        <title>The Genome of the Zebra Mussel, Dreissena polymorpha: A Resource for Invasive Species Research.</title>
        <authorList>
            <person name="McCartney M.A."/>
            <person name="Auch B."/>
            <person name="Kono T."/>
            <person name="Mallez S."/>
            <person name="Zhang Y."/>
            <person name="Obille A."/>
            <person name="Becker A."/>
            <person name="Abrahante J.E."/>
            <person name="Garbe J."/>
            <person name="Badalamenti J.P."/>
            <person name="Herman A."/>
            <person name="Mangelson H."/>
            <person name="Liachko I."/>
            <person name="Sullivan S."/>
            <person name="Sone E.D."/>
            <person name="Koren S."/>
            <person name="Silverstein K.A.T."/>
            <person name="Beckman K.B."/>
            <person name="Gohl D.M."/>
        </authorList>
    </citation>
    <scope>NUCLEOTIDE SEQUENCE</scope>
    <source>
        <strain evidence="2">Duluth1</strain>
        <tissue evidence="2">Whole animal</tissue>
    </source>
</reference>
<dbReference type="Proteomes" id="UP000828390">
    <property type="component" value="Unassembled WGS sequence"/>
</dbReference>
<reference evidence="2" key="2">
    <citation type="submission" date="2020-11" db="EMBL/GenBank/DDBJ databases">
        <authorList>
            <person name="McCartney M.A."/>
            <person name="Auch B."/>
            <person name="Kono T."/>
            <person name="Mallez S."/>
            <person name="Becker A."/>
            <person name="Gohl D.M."/>
            <person name="Silverstein K.A.T."/>
            <person name="Koren S."/>
            <person name="Bechman K.B."/>
            <person name="Herman A."/>
            <person name="Abrahante J.E."/>
            <person name="Garbe J."/>
        </authorList>
    </citation>
    <scope>NUCLEOTIDE SEQUENCE</scope>
    <source>
        <strain evidence="2">Duluth1</strain>
        <tissue evidence="2">Whole animal</tissue>
    </source>
</reference>
<dbReference type="PROSITE" id="PS01186">
    <property type="entry name" value="EGF_2"/>
    <property type="match status" value="1"/>
</dbReference>
<dbReference type="InterPro" id="IPR001846">
    <property type="entry name" value="VWF_type-D"/>
</dbReference>
<dbReference type="InterPro" id="IPR000742">
    <property type="entry name" value="EGF"/>
</dbReference>
<keyword evidence="3" id="KW-1185">Reference proteome</keyword>
<evidence type="ECO:0000259" key="1">
    <source>
        <dbReference type="PROSITE" id="PS51233"/>
    </source>
</evidence>
<dbReference type="AlphaFoldDB" id="A0A9D4KRI3"/>
<sequence>MQLEGEFIMYKHKQYPVEVQIETESCNGGWASCTCGVAIRAGRDLFVVNHCHGGHIVEAVNTSDGVLKGVLHSSYSQTFHLPYGTSIEVYYFVTQWWSPMNIYIYPSPNDMNNVEGLCGLFNGNWRDDFLHRDGAMTLSYNYYWWWWWWGGDPDKFSKSWIVPDAESLLNPERIANLSSWNEDERFCICPKDNGGNREPTCHQNEADWCSQFEDNPGSNFGTLTSDRTKRSIPFVDNHDTVERLTTLKNIRTFKRTVVRVKRQVSVSNDSYEKAVAECQAYLTANCNGEEAALASSVAGNASNDCAQDKMVDGSSSSSAASESACISTQSVAKQVVERDIELQVAYPNIAQTFKTACIDNCYGNGNCTETGDCKCFEGFDPLSNCKVNVSEPPEIISTTGGGICNPKLKPCETLRYTTRDGCSKKSICKVIAKDFYISGKKVTHETTFISAICNNGWDAYCSISLENRRKRSSDPVVATEFNTAISNNNVSYSRATKVSVLDTTCLSRRCTAEFGILSYRWSVCPFWWKGS</sequence>
<feature type="domain" description="VWFD" evidence="1">
    <location>
        <begin position="1"/>
        <end position="168"/>
    </location>
</feature>
<dbReference type="Pfam" id="PF00094">
    <property type="entry name" value="VWD"/>
    <property type="match status" value="1"/>
</dbReference>
<name>A0A9D4KRI3_DREPO</name>
<organism evidence="2 3">
    <name type="scientific">Dreissena polymorpha</name>
    <name type="common">Zebra mussel</name>
    <name type="synonym">Mytilus polymorpha</name>
    <dbReference type="NCBI Taxonomy" id="45954"/>
    <lineage>
        <taxon>Eukaryota</taxon>
        <taxon>Metazoa</taxon>
        <taxon>Spiralia</taxon>
        <taxon>Lophotrochozoa</taxon>
        <taxon>Mollusca</taxon>
        <taxon>Bivalvia</taxon>
        <taxon>Autobranchia</taxon>
        <taxon>Heteroconchia</taxon>
        <taxon>Euheterodonta</taxon>
        <taxon>Imparidentia</taxon>
        <taxon>Neoheterodontei</taxon>
        <taxon>Myida</taxon>
        <taxon>Dreissenoidea</taxon>
        <taxon>Dreissenidae</taxon>
        <taxon>Dreissena</taxon>
    </lineage>
</organism>
<accession>A0A9D4KRI3</accession>
<comment type="caution">
    <text evidence="2">The sequence shown here is derived from an EMBL/GenBank/DDBJ whole genome shotgun (WGS) entry which is preliminary data.</text>
</comment>
<evidence type="ECO:0000313" key="3">
    <source>
        <dbReference type="Proteomes" id="UP000828390"/>
    </source>
</evidence>
<dbReference type="PROSITE" id="PS51233">
    <property type="entry name" value="VWFD"/>
    <property type="match status" value="1"/>
</dbReference>
<evidence type="ECO:0000313" key="2">
    <source>
        <dbReference type="EMBL" id="KAH3844521.1"/>
    </source>
</evidence>
<proteinExistence type="predicted"/>
<gene>
    <name evidence="2" type="ORF">DPMN_086779</name>
</gene>
<dbReference type="EMBL" id="JAIWYP010000003">
    <property type="protein sequence ID" value="KAH3844521.1"/>
    <property type="molecule type" value="Genomic_DNA"/>
</dbReference>